<dbReference type="Pfam" id="PF01783">
    <property type="entry name" value="Ribosomal_L32p"/>
    <property type="match status" value="1"/>
</dbReference>
<gene>
    <name evidence="5" type="primary">rpmF</name>
    <name evidence="7" type="ORF">A2685_02765</name>
</gene>
<dbReference type="PANTHER" id="PTHR35534">
    <property type="entry name" value="50S RIBOSOMAL PROTEIN L32"/>
    <property type="match status" value="1"/>
</dbReference>
<accession>A0A1F7XWR0</accession>
<dbReference type="GO" id="GO:0006412">
    <property type="term" value="P:translation"/>
    <property type="evidence" value="ECO:0007669"/>
    <property type="project" value="UniProtKB-UniRule"/>
</dbReference>
<dbReference type="AlphaFoldDB" id="A0A1F7XWR0"/>
<dbReference type="InterPro" id="IPR044957">
    <property type="entry name" value="Ribosomal_bL32_bact"/>
</dbReference>
<proteinExistence type="inferred from homology"/>
<reference evidence="7 8" key="1">
    <citation type="journal article" date="2016" name="Nat. Commun.">
        <title>Thousands of microbial genomes shed light on interconnected biogeochemical processes in an aquifer system.</title>
        <authorList>
            <person name="Anantharaman K."/>
            <person name="Brown C.T."/>
            <person name="Hug L.A."/>
            <person name="Sharon I."/>
            <person name="Castelle C.J."/>
            <person name="Probst A.J."/>
            <person name="Thomas B.C."/>
            <person name="Singh A."/>
            <person name="Wilkins M.J."/>
            <person name="Karaoz U."/>
            <person name="Brodie E.L."/>
            <person name="Williams K.H."/>
            <person name="Hubbard S.S."/>
            <person name="Banfield J.F."/>
        </authorList>
    </citation>
    <scope>NUCLEOTIDE SEQUENCE [LARGE SCALE GENOMIC DNA]</scope>
</reference>
<comment type="caution">
    <text evidence="7">The sequence shown here is derived from an EMBL/GenBank/DDBJ whole genome shotgun (WGS) entry which is preliminary data.</text>
</comment>
<dbReference type="NCBIfam" id="TIGR01031">
    <property type="entry name" value="rpmF_bact"/>
    <property type="match status" value="1"/>
</dbReference>
<sequence length="68" mass="7544">MPPVPKKKHTKSRSGKRKNAPANRQTFAKLSKCPSCGKLKYPHRACPHCGFYDILTARKSGVSFSKKG</sequence>
<dbReference type="GO" id="GO:0015934">
    <property type="term" value="C:large ribosomal subunit"/>
    <property type="evidence" value="ECO:0007669"/>
    <property type="project" value="InterPro"/>
</dbReference>
<dbReference type="InterPro" id="IPR011332">
    <property type="entry name" value="Ribosomal_zn-bd"/>
</dbReference>
<dbReference type="PANTHER" id="PTHR35534:SF1">
    <property type="entry name" value="LARGE RIBOSOMAL SUBUNIT PROTEIN BL32"/>
    <property type="match status" value="1"/>
</dbReference>
<keyword evidence="2 5" id="KW-0689">Ribosomal protein</keyword>
<dbReference type="GO" id="GO:0003735">
    <property type="term" value="F:structural constituent of ribosome"/>
    <property type="evidence" value="ECO:0007669"/>
    <property type="project" value="InterPro"/>
</dbReference>
<evidence type="ECO:0000256" key="4">
    <source>
        <dbReference type="ARBA" id="ARBA00035178"/>
    </source>
</evidence>
<evidence type="ECO:0000256" key="2">
    <source>
        <dbReference type="ARBA" id="ARBA00022980"/>
    </source>
</evidence>
<feature type="compositionally biased region" description="Basic residues" evidence="6">
    <location>
        <begin position="1"/>
        <end position="19"/>
    </location>
</feature>
<evidence type="ECO:0000313" key="7">
    <source>
        <dbReference type="EMBL" id="OGM18715.1"/>
    </source>
</evidence>
<dbReference type="EMBL" id="MGGB01000041">
    <property type="protein sequence ID" value="OGM18715.1"/>
    <property type="molecule type" value="Genomic_DNA"/>
</dbReference>
<evidence type="ECO:0000256" key="3">
    <source>
        <dbReference type="ARBA" id="ARBA00023274"/>
    </source>
</evidence>
<dbReference type="Proteomes" id="UP000178446">
    <property type="component" value="Unassembled WGS sequence"/>
</dbReference>
<evidence type="ECO:0000256" key="5">
    <source>
        <dbReference type="HAMAP-Rule" id="MF_00340"/>
    </source>
</evidence>
<evidence type="ECO:0000313" key="8">
    <source>
        <dbReference type="Proteomes" id="UP000178446"/>
    </source>
</evidence>
<dbReference type="HAMAP" id="MF_00340">
    <property type="entry name" value="Ribosomal_bL32"/>
    <property type="match status" value="1"/>
</dbReference>
<keyword evidence="3 5" id="KW-0687">Ribonucleoprotein</keyword>
<name>A0A1F7XWR0_9BACT</name>
<dbReference type="InterPro" id="IPR002677">
    <property type="entry name" value="Ribosomal_bL32"/>
</dbReference>
<dbReference type="SUPFAM" id="SSF57829">
    <property type="entry name" value="Zn-binding ribosomal proteins"/>
    <property type="match status" value="1"/>
</dbReference>
<protein>
    <recommendedName>
        <fullName evidence="4 5">Large ribosomal subunit protein bL32</fullName>
    </recommendedName>
</protein>
<evidence type="ECO:0000256" key="1">
    <source>
        <dbReference type="ARBA" id="ARBA00008560"/>
    </source>
</evidence>
<comment type="similarity">
    <text evidence="1 5">Belongs to the bacterial ribosomal protein bL32 family.</text>
</comment>
<feature type="region of interest" description="Disordered" evidence="6">
    <location>
        <begin position="1"/>
        <end position="25"/>
    </location>
</feature>
<evidence type="ECO:0000256" key="6">
    <source>
        <dbReference type="SAM" id="MobiDB-lite"/>
    </source>
</evidence>
<organism evidence="7 8">
    <name type="scientific">Candidatus Woesebacteria bacterium RIFCSPHIGHO2_01_FULL_37_10</name>
    <dbReference type="NCBI Taxonomy" id="1802489"/>
    <lineage>
        <taxon>Bacteria</taxon>
        <taxon>Candidatus Woeseibacteriota</taxon>
    </lineage>
</organism>